<name>A0AA39ZQK7_9PEZI</name>
<dbReference type="InterPro" id="IPR041018">
    <property type="entry name" value="ADPRTs_Tse2"/>
</dbReference>
<accession>A0AA39ZQK7</accession>
<comment type="caution">
    <text evidence="2">The sequence shown here is derived from an EMBL/GenBank/DDBJ whole genome shotgun (WGS) entry which is preliminary data.</text>
</comment>
<proteinExistence type="predicted"/>
<dbReference type="AlphaFoldDB" id="A0AA39ZQK7"/>
<evidence type="ECO:0000313" key="2">
    <source>
        <dbReference type="EMBL" id="KAK0701837.1"/>
    </source>
</evidence>
<sequence length="55" mass="6165">APNGASMRPNSPYQYILVSRLARRSNVVVYVVPAGTCLPDDLLLVHEHMDHYSLQ</sequence>
<dbReference type="EMBL" id="JAUIRO010000009">
    <property type="protein sequence ID" value="KAK0701837.1"/>
    <property type="molecule type" value="Genomic_DNA"/>
</dbReference>
<feature type="non-terminal residue" evidence="2">
    <location>
        <position position="55"/>
    </location>
</feature>
<dbReference type="GeneID" id="85319446"/>
<dbReference type="Proteomes" id="UP001172101">
    <property type="component" value="Unassembled WGS sequence"/>
</dbReference>
<protein>
    <recommendedName>
        <fullName evidence="1">Tse2 ADP-ribosyltransferase toxin domain-containing protein</fullName>
    </recommendedName>
</protein>
<evidence type="ECO:0000259" key="1">
    <source>
        <dbReference type="Pfam" id="PF18648"/>
    </source>
</evidence>
<keyword evidence="3" id="KW-1185">Reference proteome</keyword>
<gene>
    <name evidence="2" type="ORF">B0T26DRAFT_625976</name>
</gene>
<feature type="non-terminal residue" evidence="2">
    <location>
        <position position="1"/>
    </location>
</feature>
<dbReference type="Pfam" id="PF18648">
    <property type="entry name" value="ADPRTs_Tse2"/>
    <property type="match status" value="1"/>
</dbReference>
<dbReference type="RefSeq" id="XP_060289501.1">
    <property type="nucleotide sequence ID" value="XM_060436176.1"/>
</dbReference>
<reference evidence="2" key="1">
    <citation type="submission" date="2023-06" db="EMBL/GenBank/DDBJ databases">
        <title>Genome-scale phylogeny and comparative genomics of the fungal order Sordariales.</title>
        <authorList>
            <consortium name="Lawrence Berkeley National Laboratory"/>
            <person name="Hensen N."/>
            <person name="Bonometti L."/>
            <person name="Westerberg I."/>
            <person name="Brannstrom I.O."/>
            <person name="Guillou S."/>
            <person name="Cros-Aarteil S."/>
            <person name="Calhoun S."/>
            <person name="Haridas S."/>
            <person name="Kuo A."/>
            <person name="Mondo S."/>
            <person name="Pangilinan J."/>
            <person name="Riley R."/>
            <person name="LaButti K."/>
            <person name="Andreopoulos B."/>
            <person name="Lipzen A."/>
            <person name="Chen C."/>
            <person name="Yanf M."/>
            <person name="Daum C."/>
            <person name="Ng V."/>
            <person name="Clum A."/>
            <person name="Steindorff A."/>
            <person name="Ohm R."/>
            <person name="Martin F."/>
            <person name="Silar P."/>
            <person name="Natvig D."/>
            <person name="Lalanne C."/>
            <person name="Gautier V."/>
            <person name="Ament-velasquez S.L."/>
            <person name="Kruys A."/>
            <person name="Hutchinson M.I."/>
            <person name="Powell A.J."/>
            <person name="Barry K."/>
            <person name="Miller A.N."/>
            <person name="Grigoriev I.V."/>
            <person name="Debuchy R."/>
            <person name="Gladieux P."/>
            <person name="Thoren M.H."/>
            <person name="Johannesson H."/>
        </authorList>
    </citation>
    <scope>NUCLEOTIDE SEQUENCE</scope>
    <source>
        <strain evidence="2">SMH2392-1A</strain>
    </source>
</reference>
<evidence type="ECO:0000313" key="3">
    <source>
        <dbReference type="Proteomes" id="UP001172101"/>
    </source>
</evidence>
<organism evidence="2 3">
    <name type="scientific">Lasiosphaeria miniovina</name>
    <dbReference type="NCBI Taxonomy" id="1954250"/>
    <lineage>
        <taxon>Eukaryota</taxon>
        <taxon>Fungi</taxon>
        <taxon>Dikarya</taxon>
        <taxon>Ascomycota</taxon>
        <taxon>Pezizomycotina</taxon>
        <taxon>Sordariomycetes</taxon>
        <taxon>Sordariomycetidae</taxon>
        <taxon>Sordariales</taxon>
        <taxon>Lasiosphaeriaceae</taxon>
        <taxon>Lasiosphaeria</taxon>
    </lineage>
</organism>
<feature type="domain" description="Tse2 ADP-ribosyltransferase toxin" evidence="1">
    <location>
        <begin position="2"/>
        <end position="55"/>
    </location>
</feature>